<name>A0A0S4FT36_METFO</name>
<evidence type="ECO:0000313" key="2">
    <source>
        <dbReference type="EMBL" id="CEL25124.1"/>
    </source>
</evidence>
<keyword evidence="3" id="KW-1185">Reference proteome</keyword>
<dbReference type="EMBL" id="LN734822">
    <property type="protein sequence ID" value="CEL25124.1"/>
    <property type="molecule type" value="Genomic_DNA"/>
</dbReference>
<reference evidence="2" key="1">
    <citation type="submission" date="2014-09" db="EMBL/GenBank/DDBJ databases">
        <authorList>
            <person name="Wibberg D."/>
        </authorList>
    </citation>
    <scope>NUCLEOTIDE SEQUENCE [LARGE SCALE GENOMIC DNA]</scope>
    <source>
        <strain evidence="2">Mb9</strain>
    </source>
</reference>
<evidence type="ECO:0000313" key="3">
    <source>
        <dbReference type="Proteomes" id="UP000062768"/>
    </source>
</evidence>
<keyword evidence="1" id="KW-1133">Transmembrane helix</keyword>
<accession>A0A0S4FT36</accession>
<dbReference type="Proteomes" id="UP000062768">
    <property type="component" value="Chromosome I"/>
</dbReference>
<dbReference type="AlphaFoldDB" id="A0A0S4FT36"/>
<protein>
    <submittedName>
        <fullName evidence="2">Membrane protein</fullName>
    </submittedName>
</protein>
<dbReference type="PATRIC" id="fig|2162.10.peg.1554"/>
<keyword evidence="1" id="KW-0472">Membrane</keyword>
<feature type="transmembrane region" description="Helical" evidence="1">
    <location>
        <begin position="42"/>
        <end position="60"/>
    </location>
</feature>
<gene>
    <name evidence="2" type="ORF">MB9_1488</name>
</gene>
<keyword evidence="1" id="KW-0812">Transmembrane</keyword>
<proteinExistence type="predicted"/>
<sequence>MNKENIYIQLSTEKMYINKKTLIGGKNMSFLKDEGGQGAAEYILLFGGVIVIAIAALLIYRAYFTSNSGLVASSDVNTVRNSMNTPQ</sequence>
<organism evidence="2 3">
    <name type="scientific">Methanobacterium formicicum</name>
    <dbReference type="NCBI Taxonomy" id="2162"/>
    <lineage>
        <taxon>Archaea</taxon>
        <taxon>Methanobacteriati</taxon>
        <taxon>Methanobacteriota</taxon>
        <taxon>Methanomada group</taxon>
        <taxon>Methanobacteria</taxon>
        <taxon>Methanobacteriales</taxon>
        <taxon>Methanobacteriaceae</taxon>
        <taxon>Methanobacterium</taxon>
    </lineage>
</organism>
<evidence type="ECO:0000256" key="1">
    <source>
        <dbReference type="SAM" id="Phobius"/>
    </source>
</evidence>